<dbReference type="InterPro" id="IPR055547">
    <property type="entry name" value="DUF7123"/>
</dbReference>
<dbReference type="Pfam" id="PF23438">
    <property type="entry name" value="DUF7123"/>
    <property type="match status" value="1"/>
</dbReference>
<evidence type="ECO:0000313" key="3">
    <source>
        <dbReference type="Proteomes" id="UP000001903"/>
    </source>
</evidence>
<organism evidence="2 3">
    <name type="scientific">Haloterrigena turkmenica (strain ATCC 51198 / DSM 5511 / JCM 9101 / NCIMB 13204 / VKM B-1734 / 4k)</name>
    <name type="common">Halococcus turkmenicus</name>
    <dbReference type="NCBI Taxonomy" id="543526"/>
    <lineage>
        <taxon>Archaea</taxon>
        <taxon>Methanobacteriati</taxon>
        <taxon>Methanobacteriota</taxon>
        <taxon>Stenosarchaea group</taxon>
        <taxon>Halobacteria</taxon>
        <taxon>Halobacteriales</taxon>
        <taxon>Natrialbaceae</taxon>
        <taxon>Haloterrigena</taxon>
    </lineage>
</organism>
<feature type="domain" description="DUF7123" evidence="1">
    <location>
        <begin position="5"/>
        <end position="70"/>
    </location>
</feature>
<dbReference type="KEGG" id="htu:Htur_5277"/>
<keyword evidence="2" id="KW-0614">Plasmid</keyword>
<proteinExistence type="predicted"/>
<protein>
    <recommendedName>
        <fullName evidence="1">DUF7123 domain-containing protein</fullName>
    </recommendedName>
</protein>
<reference evidence="2 3" key="1">
    <citation type="journal article" date="2010" name="Stand. Genomic Sci.">
        <title>Complete genome sequence of Haloterrigena turkmenica type strain (4k).</title>
        <authorList>
            <person name="Saunders E."/>
            <person name="Tindall B.J."/>
            <person name="Fahnrich R."/>
            <person name="Lapidus A."/>
            <person name="Copeland A."/>
            <person name="Del Rio T.G."/>
            <person name="Lucas S."/>
            <person name="Chen F."/>
            <person name="Tice H."/>
            <person name="Cheng J.F."/>
            <person name="Han C."/>
            <person name="Detter J.C."/>
            <person name="Bruce D."/>
            <person name="Goodwin L."/>
            <person name="Chain P."/>
            <person name="Pitluck S."/>
            <person name="Pati A."/>
            <person name="Ivanova N."/>
            <person name="Mavromatis K."/>
            <person name="Chen A."/>
            <person name="Palaniappan K."/>
            <person name="Land M."/>
            <person name="Hauser L."/>
            <person name="Chang Y.J."/>
            <person name="Jeffries C.D."/>
            <person name="Brettin T."/>
            <person name="Rohde M."/>
            <person name="Goker M."/>
            <person name="Bristow J."/>
            <person name="Eisen J.A."/>
            <person name="Markowitz V."/>
            <person name="Hugenholtz P."/>
            <person name="Klenk H.P."/>
            <person name="Kyrpides N.C."/>
        </authorList>
    </citation>
    <scope>NUCLEOTIDE SEQUENCE [LARGE SCALE GENOMIC DNA]</scope>
    <source>
        <strain evidence="3">ATCC 51198 / DSM 5511 / JCM 9101 / NCIMB 13204 / VKM B-1734 / 4k</strain>
    </source>
</reference>
<accession>D2S3Q8</accession>
<evidence type="ECO:0000313" key="2">
    <source>
        <dbReference type="EMBL" id="ADB64005.1"/>
    </source>
</evidence>
<evidence type="ECO:0000259" key="1">
    <source>
        <dbReference type="Pfam" id="PF23438"/>
    </source>
</evidence>
<name>D2S3Q8_HALTV</name>
<dbReference type="EMBL" id="CP001866">
    <property type="protein sequence ID" value="ADB64005.1"/>
    <property type="molecule type" value="Genomic_DNA"/>
</dbReference>
<dbReference type="HOGENOM" id="CLU_2581332_0_0_2"/>
<geneLocation type="plasmid" evidence="2 3">
    <name>pHTUR06</name>
</geneLocation>
<sequence length="80" mass="9301">MSDDLEHEVLRLLHRRYNDGKRYVKTWYIAEALDSKASTQRVGQIMADLSRDGYLEMWSNGCSSTCWRMTEQVGREVADA</sequence>
<dbReference type="Proteomes" id="UP000001903">
    <property type="component" value="Plasmid pHTUR06"/>
</dbReference>
<keyword evidence="3" id="KW-1185">Reference proteome</keyword>
<dbReference type="GeneID" id="8745925"/>
<dbReference type="RefSeq" id="WP_012946244.1">
    <property type="nucleotide sequence ID" value="NC_013749.1"/>
</dbReference>
<gene>
    <name evidence="2" type="ordered locus">Htur_5277</name>
</gene>
<dbReference type="AlphaFoldDB" id="D2S3Q8"/>